<proteinExistence type="predicted"/>
<protein>
    <recommendedName>
        <fullName evidence="4">Mu-like prophage FluMu N-terminal domain-containing protein</fullName>
    </recommendedName>
</protein>
<feature type="compositionally biased region" description="Polar residues" evidence="1">
    <location>
        <begin position="33"/>
        <end position="54"/>
    </location>
</feature>
<gene>
    <name evidence="2" type="ORF">GTP44_01015</name>
</gene>
<accession>A0A6L8MD08</accession>
<dbReference type="Proteomes" id="UP000474565">
    <property type="component" value="Unassembled WGS sequence"/>
</dbReference>
<dbReference type="AlphaFoldDB" id="A0A6L8MD08"/>
<name>A0A6L8MD08_9BURK</name>
<comment type="caution">
    <text evidence="2">The sequence shown here is derived from an EMBL/GenBank/DDBJ whole genome shotgun (WGS) entry which is preliminary data.</text>
</comment>
<sequence>MANTSKNPKKATAANRGTGGQDAPSQAKPAGQSAEQESAKTAQSIPGLEVSSTVDGYRRGGRAWTKAPTIVALSELTEGQVEQLEWDINIRVTEVDIPVAEAE</sequence>
<dbReference type="SUPFAM" id="SSF160059">
    <property type="entry name" value="PriA/YqbF domain"/>
    <property type="match status" value="1"/>
</dbReference>
<evidence type="ECO:0008006" key="4">
    <source>
        <dbReference type="Google" id="ProtNLM"/>
    </source>
</evidence>
<dbReference type="Gene3D" id="3.40.5.80">
    <property type="match status" value="1"/>
</dbReference>
<dbReference type="EMBL" id="WWCP01000001">
    <property type="protein sequence ID" value="MYM80540.1"/>
    <property type="molecule type" value="Genomic_DNA"/>
</dbReference>
<reference evidence="2 3" key="1">
    <citation type="submission" date="2019-12" db="EMBL/GenBank/DDBJ databases">
        <title>Novel species isolated from a subtropical stream in China.</title>
        <authorList>
            <person name="Lu H."/>
        </authorList>
    </citation>
    <scope>NUCLEOTIDE SEQUENCE [LARGE SCALE GENOMIC DNA]</scope>
    <source>
        <strain evidence="2 3">FT50W</strain>
    </source>
</reference>
<organism evidence="2 3">
    <name type="scientific">Duganella lactea</name>
    <dbReference type="NCBI Taxonomy" id="2692173"/>
    <lineage>
        <taxon>Bacteria</taxon>
        <taxon>Pseudomonadati</taxon>
        <taxon>Pseudomonadota</taxon>
        <taxon>Betaproteobacteria</taxon>
        <taxon>Burkholderiales</taxon>
        <taxon>Oxalobacteraceae</taxon>
        <taxon>Telluria group</taxon>
        <taxon>Duganella</taxon>
    </lineage>
</organism>
<evidence type="ECO:0000313" key="2">
    <source>
        <dbReference type="EMBL" id="MYM80540.1"/>
    </source>
</evidence>
<feature type="region of interest" description="Disordered" evidence="1">
    <location>
        <begin position="1"/>
        <end position="61"/>
    </location>
</feature>
<dbReference type="RefSeq" id="WP_161017949.1">
    <property type="nucleotide sequence ID" value="NZ_WWCP01000001.1"/>
</dbReference>
<evidence type="ECO:0000256" key="1">
    <source>
        <dbReference type="SAM" id="MobiDB-lite"/>
    </source>
</evidence>
<evidence type="ECO:0000313" key="3">
    <source>
        <dbReference type="Proteomes" id="UP000474565"/>
    </source>
</evidence>